<keyword evidence="2 4" id="KW-0238">DNA-binding</keyword>
<evidence type="ECO:0000256" key="4">
    <source>
        <dbReference type="PROSITE-ProRule" id="PRU00335"/>
    </source>
</evidence>
<sequence>MTSTAMNELQELAVPALPTGTHLRVLEAALHLFARNGYNATGIREIATHSGLTSSTLYHYAGTKDQLLAQILSDSLERYTIASEFLNEHCDDPAELLAHLVWLHVVTHAIQRDSALVGDTEIDNLGPADRERVVAQRDHYERIWQDAIRRGVASGSFTVRDERIVRLALLETCTSVSHWFSRDGELSAAEVADRFIDIAFAMLRHEANATEIPTGEDHLAGALVSRVWGISADEYTGRAAPAGTTTTHPDATSAH</sequence>
<dbReference type="PANTHER" id="PTHR30055">
    <property type="entry name" value="HTH-TYPE TRANSCRIPTIONAL REGULATOR RUTR"/>
    <property type="match status" value="1"/>
</dbReference>
<dbReference type="Proteomes" id="UP001646141">
    <property type="component" value="Unassembled WGS sequence"/>
</dbReference>
<dbReference type="InterPro" id="IPR041490">
    <property type="entry name" value="KstR2_TetR_C"/>
</dbReference>
<dbReference type="PRINTS" id="PR00455">
    <property type="entry name" value="HTHTETR"/>
</dbReference>
<keyword evidence="1" id="KW-0805">Transcription regulation</keyword>
<dbReference type="InterPro" id="IPR036271">
    <property type="entry name" value="Tet_transcr_reg_TetR-rel_C_sf"/>
</dbReference>
<reference evidence="6 7" key="1">
    <citation type="submission" date="2018-09" db="EMBL/GenBank/DDBJ databases">
        <title>Comparative genomics of Leucobacter spp.</title>
        <authorList>
            <person name="Reis A.C."/>
            <person name="Kolvenbach B.A."/>
            <person name="Corvini P.F.X."/>
            <person name="Nunes O.C."/>
        </authorList>
    </citation>
    <scope>NUCLEOTIDE SEQUENCE [LARGE SCALE GENOMIC DNA]</scope>
    <source>
        <strain evidence="6 7">L-1</strain>
    </source>
</reference>
<dbReference type="RefSeq" id="WP_202383220.1">
    <property type="nucleotide sequence ID" value="NZ_BAAAMA010000011.1"/>
</dbReference>
<dbReference type="PROSITE" id="PS50977">
    <property type="entry name" value="HTH_TETR_2"/>
    <property type="match status" value="1"/>
</dbReference>
<dbReference type="Pfam" id="PF00440">
    <property type="entry name" value="TetR_N"/>
    <property type="match status" value="1"/>
</dbReference>
<evidence type="ECO:0000259" key="5">
    <source>
        <dbReference type="PROSITE" id="PS50977"/>
    </source>
</evidence>
<gene>
    <name evidence="6" type="ORF">D3226_13930</name>
</gene>
<dbReference type="SUPFAM" id="SSF48498">
    <property type="entry name" value="Tetracyclin repressor-like, C-terminal domain"/>
    <property type="match status" value="1"/>
</dbReference>
<dbReference type="InterPro" id="IPR001647">
    <property type="entry name" value="HTH_TetR"/>
</dbReference>
<comment type="caution">
    <text evidence="6">The sequence shown here is derived from an EMBL/GenBank/DDBJ whole genome shotgun (WGS) entry which is preliminary data.</text>
</comment>
<organism evidence="6 7">
    <name type="scientific">Leucobacter chromiireducens subsp. chromiireducens</name>
    <dbReference type="NCBI Taxonomy" id="660067"/>
    <lineage>
        <taxon>Bacteria</taxon>
        <taxon>Bacillati</taxon>
        <taxon>Actinomycetota</taxon>
        <taxon>Actinomycetes</taxon>
        <taxon>Micrococcales</taxon>
        <taxon>Microbacteriaceae</taxon>
        <taxon>Leucobacter</taxon>
    </lineage>
</organism>
<dbReference type="PANTHER" id="PTHR30055:SF234">
    <property type="entry name" value="HTH-TYPE TRANSCRIPTIONAL REGULATOR BETI"/>
    <property type="match status" value="1"/>
</dbReference>
<protein>
    <submittedName>
        <fullName evidence="6">TetR/AcrR family transcriptional regulator</fullName>
    </submittedName>
</protein>
<evidence type="ECO:0000256" key="3">
    <source>
        <dbReference type="ARBA" id="ARBA00023163"/>
    </source>
</evidence>
<proteinExistence type="predicted"/>
<name>A0ABS1STV0_9MICO</name>
<feature type="domain" description="HTH tetR-type" evidence="5">
    <location>
        <begin position="19"/>
        <end position="79"/>
    </location>
</feature>
<keyword evidence="3" id="KW-0804">Transcription</keyword>
<accession>A0ABS1STV0</accession>
<keyword evidence="7" id="KW-1185">Reference proteome</keyword>
<dbReference type="InterPro" id="IPR009057">
    <property type="entry name" value="Homeodomain-like_sf"/>
</dbReference>
<evidence type="ECO:0000313" key="6">
    <source>
        <dbReference type="EMBL" id="MBL3691040.1"/>
    </source>
</evidence>
<dbReference type="EMBL" id="QYAD01000006">
    <property type="protein sequence ID" value="MBL3691040.1"/>
    <property type="molecule type" value="Genomic_DNA"/>
</dbReference>
<evidence type="ECO:0000256" key="2">
    <source>
        <dbReference type="ARBA" id="ARBA00023125"/>
    </source>
</evidence>
<evidence type="ECO:0000256" key="1">
    <source>
        <dbReference type="ARBA" id="ARBA00023015"/>
    </source>
</evidence>
<feature type="DNA-binding region" description="H-T-H motif" evidence="4">
    <location>
        <begin position="42"/>
        <end position="61"/>
    </location>
</feature>
<dbReference type="SUPFAM" id="SSF46689">
    <property type="entry name" value="Homeodomain-like"/>
    <property type="match status" value="1"/>
</dbReference>
<evidence type="ECO:0000313" key="7">
    <source>
        <dbReference type="Proteomes" id="UP001646141"/>
    </source>
</evidence>
<dbReference type="InterPro" id="IPR050109">
    <property type="entry name" value="HTH-type_TetR-like_transc_reg"/>
</dbReference>
<dbReference type="Gene3D" id="1.10.357.10">
    <property type="entry name" value="Tetracycline Repressor, domain 2"/>
    <property type="match status" value="1"/>
</dbReference>
<dbReference type="Pfam" id="PF17932">
    <property type="entry name" value="TetR_C_24"/>
    <property type="match status" value="1"/>
</dbReference>